<keyword evidence="3" id="KW-1185">Reference proteome</keyword>
<reference evidence="2" key="1">
    <citation type="submission" date="2022-04" db="EMBL/GenBank/DDBJ databases">
        <title>Carnegiea gigantea Genome sequencing and assembly v2.</title>
        <authorList>
            <person name="Copetti D."/>
            <person name="Sanderson M.J."/>
            <person name="Burquez A."/>
            <person name="Wojciechowski M.F."/>
        </authorList>
    </citation>
    <scope>NUCLEOTIDE SEQUENCE</scope>
    <source>
        <strain evidence="2">SGP5-SGP5p</strain>
        <tissue evidence="2">Aerial part</tissue>
    </source>
</reference>
<comment type="caution">
    <text evidence="2">The sequence shown here is derived from an EMBL/GenBank/DDBJ whole genome shotgun (WGS) entry which is preliminary data.</text>
</comment>
<proteinExistence type="predicted"/>
<accession>A0A9Q1QD59</accession>
<protein>
    <submittedName>
        <fullName evidence="2">Uncharacterized protein</fullName>
    </submittedName>
</protein>
<keyword evidence="1" id="KW-0812">Transmembrane</keyword>
<keyword evidence="1" id="KW-0472">Membrane</keyword>
<keyword evidence="1" id="KW-1133">Transmembrane helix</keyword>
<name>A0A9Q1QD59_9CARY</name>
<feature type="transmembrane region" description="Helical" evidence="1">
    <location>
        <begin position="129"/>
        <end position="148"/>
    </location>
</feature>
<dbReference type="AlphaFoldDB" id="A0A9Q1QD59"/>
<dbReference type="EMBL" id="JAKOGI010000280">
    <property type="protein sequence ID" value="KAJ8437802.1"/>
    <property type="molecule type" value="Genomic_DNA"/>
</dbReference>
<evidence type="ECO:0000313" key="2">
    <source>
        <dbReference type="EMBL" id="KAJ8437802.1"/>
    </source>
</evidence>
<dbReference type="Proteomes" id="UP001153076">
    <property type="component" value="Unassembled WGS sequence"/>
</dbReference>
<evidence type="ECO:0000313" key="3">
    <source>
        <dbReference type="Proteomes" id="UP001153076"/>
    </source>
</evidence>
<organism evidence="2 3">
    <name type="scientific">Carnegiea gigantea</name>
    <dbReference type="NCBI Taxonomy" id="171969"/>
    <lineage>
        <taxon>Eukaryota</taxon>
        <taxon>Viridiplantae</taxon>
        <taxon>Streptophyta</taxon>
        <taxon>Embryophyta</taxon>
        <taxon>Tracheophyta</taxon>
        <taxon>Spermatophyta</taxon>
        <taxon>Magnoliopsida</taxon>
        <taxon>eudicotyledons</taxon>
        <taxon>Gunneridae</taxon>
        <taxon>Pentapetalae</taxon>
        <taxon>Caryophyllales</taxon>
        <taxon>Cactineae</taxon>
        <taxon>Cactaceae</taxon>
        <taxon>Cactoideae</taxon>
        <taxon>Echinocereeae</taxon>
        <taxon>Carnegiea</taxon>
    </lineage>
</organism>
<sequence length="201" mass="23140">MYRLNKDRWSINIQICKQFQNLGHRTLGPVVLYYGLEAESHKGKLRFFKDNGAFRRGETQETQFYHLVEVPLLTSQVDLKYSSSRVDIWPVLRAAEFNETSDIEVLGTGNPEPLLVRLSKFLLISLHPMYVISPFGSLTPLWIAYLAFEMTSFFNRSTSFNSIVLVPLMFSIPPCTMEAHMDPCSKIICLVVKWKVRVNSD</sequence>
<gene>
    <name evidence="2" type="ORF">Cgig2_013721</name>
</gene>
<evidence type="ECO:0000256" key="1">
    <source>
        <dbReference type="SAM" id="Phobius"/>
    </source>
</evidence>